<keyword evidence="2" id="KW-1185">Reference proteome</keyword>
<protein>
    <submittedName>
        <fullName evidence="1">Uncharacterized protein</fullName>
    </submittedName>
</protein>
<organism evidence="1 2">
    <name type="scientific">Nitrospira tepida</name>
    <dbReference type="NCBI Taxonomy" id="2973512"/>
    <lineage>
        <taxon>Bacteria</taxon>
        <taxon>Pseudomonadati</taxon>
        <taxon>Nitrospirota</taxon>
        <taxon>Nitrospiria</taxon>
        <taxon>Nitrospirales</taxon>
        <taxon>Nitrospiraceae</taxon>
        <taxon>Nitrospira</taxon>
    </lineage>
</organism>
<sequence>MRPLSAVLSAAASERLAELSDKSFDELSELPDYSWQEVLREGYTLMISIWHDILESGEHRIVVQAGKPGMLASWRFHAEGFAIDNRNERRDLTNEELSSFR</sequence>
<dbReference type="AlphaFoldDB" id="A0AA86N236"/>
<evidence type="ECO:0000313" key="2">
    <source>
        <dbReference type="Proteomes" id="UP001179121"/>
    </source>
</evidence>
<evidence type="ECO:0000313" key="1">
    <source>
        <dbReference type="EMBL" id="CAI4033155.1"/>
    </source>
</evidence>
<reference evidence="1" key="1">
    <citation type="submission" date="2022-10" db="EMBL/GenBank/DDBJ databases">
        <authorList>
            <person name="Koch H."/>
        </authorList>
    </citation>
    <scope>NUCLEOTIDE SEQUENCE</scope>
    <source>
        <strain evidence="1">DNF</strain>
    </source>
</reference>
<accession>A0AA86N236</accession>
<dbReference type="Proteomes" id="UP001179121">
    <property type="component" value="Chromosome"/>
</dbReference>
<proteinExistence type="predicted"/>
<gene>
    <name evidence="1" type="ORF">DNFV4_03588</name>
</gene>
<name>A0AA86N236_9BACT</name>
<dbReference type="KEGG" id="nti:DNFV4_03588"/>
<dbReference type="EMBL" id="OX365700">
    <property type="protein sequence ID" value="CAI4033155.1"/>
    <property type="molecule type" value="Genomic_DNA"/>
</dbReference>